<keyword evidence="10" id="KW-1185">Reference proteome</keyword>
<dbReference type="SUPFAM" id="SSF103481">
    <property type="entry name" value="Multidrug resistance efflux transporter EmrE"/>
    <property type="match status" value="2"/>
</dbReference>
<dbReference type="STRING" id="1884381.SAMN05518846_12637"/>
<feature type="transmembrane region" description="Helical" evidence="7">
    <location>
        <begin position="250"/>
        <end position="267"/>
    </location>
</feature>
<evidence type="ECO:0000256" key="2">
    <source>
        <dbReference type="ARBA" id="ARBA00007362"/>
    </source>
</evidence>
<feature type="transmembrane region" description="Helical" evidence="7">
    <location>
        <begin position="150"/>
        <end position="170"/>
    </location>
</feature>
<dbReference type="AlphaFoldDB" id="A0A1I4DYH4"/>
<dbReference type="InterPro" id="IPR037185">
    <property type="entry name" value="EmrE-like"/>
</dbReference>
<feature type="transmembrane region" description="Helical" evidence="7">
    <location>
        <begin position="177"/>
        <end position="198"/>
    </location>
</feature>
<feature type="domain" description="EamA" evidence="8">
    <location>
        <begin position="151"/>
        <end position="288"/>
    </location>
</feature>
<proteinExistence type="inferred from homology"/>
<feature type="domain" description="EamA" evidence="8">
    <location>
        <begin position="11"/>
        <end position="139"/>
    </location>
</feature>
<dbReference type="Proteomes" id="UP000198915">
    <property type="component" value="Unassembled WGS sequence"/>
</dbReference>
<dbReference type="PANTHER" id="PTHR32322">
    <property type="entry name" value="INNER MEMBRANE TRANSPORTER"/>
    <property type="match status" value="1"/>
</dbReference>
<protein>
    <submittedName>
        <fullName evidence="9">Permease of the drug/metabolite transporter (DMT) superfamily</fullName>
    </submittedName>
</protein>
<dbReference type="RefSeq" id="WP_092276975.1">
    <property type="nucleotide sequence ID" value="NZ_FORT01000026.1"/>
</dbReference>
<dbReference type="InterPro" id="IPR050638">
    <property type="entry name" value="AA-Vitamin_Transporters"/>
</dbReference>
<sequence length="311" mass="33489">MKNKERLLFVMLAGVVTLWGLNVVMVKYLTMFPPMYVAAIRMTIAGVFLAPILLRYRNNLRIGWTNWLLAAGVGATSIALHQITLATGVQYTSAGNASLILGLNPLATALLAMVLLGEGMSWRKAWGIAIGFAGVLIVVISQHGGIHVNGWGDAIMFFSMLMYVAGGLFIRKLSLRGVPVLLITVLSQWFGVLFLWIAALMVQPASYYIGLDVTPFQWLVILTSAVLSTAVGSVGWNYGIRQLGASRTAVFLNGMPLASLLFAALFLGERLLLVHLLALLMIVGGVYLGSRSQLKPNSAPSVVPSDITTKA</sequence>
<accession>A0A1I4DYH4</accession>
<evidence type="ECO:0000256" key="6">
    <source>
        <dbReference type="ARBA" id="ARBA00023136"/>
    </source>
</evidence>
<feature type="transmembrane region" description="Helical" evidence="7">
    <location>
        <begin position="125"/>
        <end position="144"/>
    </location>
</feature>
<evidence type="ECO:0000256" key="7">
    <source>
        <dbReference type="SAM" id="Phobius"/>
    </source>
</evidence>
<evidence type="ECO:0000256" key="1">
    <source>
        <dbReference type="ARBA" id="ARBA00004651"/>
    </source>
</evidence>
<dbReference type="EMBL" id="FORT01000026">
    <property type="protein sequence ID" value="SFK96941.1"/>
    <property type="molecule type" value="Genomic_DNA"/>
</dbReference>
<reference evidence="10" key="1">
    <citation type="submission" date="2016-10" db="EMBL/GenBank/DDBJ databases">
        <authorList>
            <person name="Varghese N."/>
            <person name="Submissions S."/>
        </authorList>
    </citation>
    <scope>NUCLEOTIDE SEQUENCE [LARGE SCALE GENOMIC DNA]</scope>
    <source>
        <strain evidence="10">OK042</strain>
    </source>
</reference>
<evidence type="ECO:0000256" key="3">
    <source>
        <dbReference type="ARBA" id="ARBA00022475"/>
    </source>
</evidence>
<keyword evidence="5 7" id="KW-1133">Transmembrane helix</keyword>
<comment type="similarity">
    <text evidence="2">Belongs to the EamA transporter family.</text>
</comment>
<evidence type="ECO:0000256" key="4">
    <source>
        <dbReference type="ARBA" id="ARBA00022692"/>
    </source>
</evidence>
<evidence type="ECO:0000259" key="8">
    <source>
        <dbReference type="Pfam" id="PF00892"/>
    </source>
</evidence>
<keyword evidence="4 7" id="KW-0812">Transmembrane</keyword>
<dbReference type="PANTHER" id="PTHR32322:SF18">
    <property type="entry name" value="S-ADENOSYLMETHIONINE_S-ADENOSYLHOMOCYSTEINE TRANSPORTER"/>
    <property type="match status" value="1"/>
</dbReference>
<feature type="transmembrane region" description="Helical" evidence="7">
    <location>
        <begin position="7"/>
        <end position="29"/>
    </location>
</feature>
<evidence type="ECO:0000256" key="5">
    <source>
        <dbReference type="ARBA" id="ARBA00022989"/>
    </source>
</evidence>
<feature type="transmembrane region" description="Helical" evidence="7">
    <location>
        <begin position="35"/>
        <end position="54"/>
    </location>
</feature>
<feature type="transmembrane region" description="Helical" evidence="7">
    <location>
        <begin position="97"/>
        <end position="116"/>
    </location>
</feature>
<dbReference type="InterPro" id="IPR000620">
    <property type="entry name" value="EamA_dom"/>
</dbReference>
<keyword evidence="3" id="KW-1003">Cell membrane</keyword>
<feature type="transmembrane region" description="Helical" evidence="7">
    <location>
        <begin position="218"/>
        <end position="238"/>
    </location>
</feature>
<comment type="subcellular location">
    <subcellularLocation>
        <location evidence="1">Cell membrane</location>
        <topology evidence="1">Multi-pass membrane protein</topology>
    </subcellularLocation>
</comment>
<feature type="transmembrane region" description="Helical" evidence="7">
    <location>
        <begin position="273"/>
        <end position="290"/>
    </location>
</feature>
<evidence type="ECO:0000313" key="9">
    <source>
        <dbReference type="EMBL" id="SFK96941.1"/>
    </source>
</evidence>
<feature type="transmembrane region" description="Helical" evidence="7">
    <location>
        <begin position="66"/>
        <end position="85"/>
    </location>
</feature>
<keyword evidence="6 7" id="KW-0472">Membrane</keyword>
<evidence type="ECO:0000313" key="10">
    <source>
        <dbReference type="Proteomes" id="UP000198915"/>
    </source>
</evidence>
<dbReference type="Pfam" id="PF00892">
    <property type="entry name" value="EamA"/>
    <property type="match status" value="2"/>
</dbReference>
<name>A0A1I4DYH4_9BACL</name>
<gene>
    <name evidence="9" type="ORF">SAMN05518846_12637</name>
</gene>
<dbReference type="GO" id="GO:0005886">
    <property type="term" value="C:plasma membrane"/>
    <property type="evidence" value="ECO:0007669"/>
    <property type="project" value="UniProtKB-SubCell"/>
</dbReference>
<organism evidence="9 10">
    <name type="scientific">Brevibacillus centrosporus</name>
    <dbReference type="NCBI Taxonomy" id="54910"/>
    <lineage>
        <taxon>Bacteria</taxon>
        <taxon>Bacillati</taxon>
        <taxon>Bacillota</taxon>
        <taxon>Bacilli</taxon>
        <taxon>Bacillales</taxon>
        <taxon>Paenibacillaceae</taxon>
        <taxon>Brevibacillus</taxon>
    </lineage>
</organism>